<protein>
    <submittedName>
        <fullName evidence="1">Uncharacterized protein</fullName>
    </submittedName>
</protein>
<dbReference type="RefSeq" id="WP_085111207.1">
    <property type="nucleotide sequence ID" value="NZ_JACKSN010000018.1"/>
</dbReference>
<sequence>MAVYLRKLLGIGKLPPDLREQVEAEGILHGVDYVPVTRRFSGAIPGMRSPHSVASYVGSVVFTSQRVLATLSALPKVAGRTVDVRWDHPETGAATVTISETGLLVEVNLDDTGPQFHGELSLHYKTDIPETVLAQLPGRTMTFDPPAEYVFRAVGVAYDP</sequence>
<dbReference type="EMBL" id="LQPZ01000044">
    <property type="protein sequence ID" value="ORX00177.1"/>
    <property type="molecule type" value="Genomic_DNA"/>
</dbReference>
<comment type="caution">
    <text evidence="1">The sequence shown here is derived from an EMBL/GenBank/DDBJ whole genome shotgun (WGS) entry which is preliminary data.</text>
</comment>
<proteinExistence type="predicted"/>
<dbReference type="AlphaFoldDB" id="A0A1X2EFW1"/>
<accession>A0A1X2EFW1</accession>
<organism evidence="1 2">
    <name type="scientific">Mycolicibacillus trivialis</name>
    <dbReference type="NCBI Taxonomy" id="1798"/>
    <lineage>
        <taxon>Bacteria</taxon>
        <taxon>Bacillati</taxon>
        <taxon>Actinomycetota</taxon>
        <taxon>Actinomycetes</taxon>
        <taxon>Mycobacteriales</taxon>
        <taxon>Mycobacteriaceae</taxon>
        <taxon>Mycolicibacillus</taxon>
    </lineage>
</organism>
<dbReference type="OrthoDB" id="4742419at2"/>
<evidence type="ECO:0000313" key="2">
    <source>
        <dbReference type="Proteomes" id="UP000193090"/>
    </source>
</evidence>
<reference evidence="1 2" key="1">
    <citation type="submission" date="2016-01" db="EMBL/GenBank/DDBJ databases">
        <title>The new phylogeny of the genus Mycobacterium.</title>
        <authorList>
            <person name="Tarcisio F."/>
            <person name="Conor M."/>
            <person name="Antonella G."/>
            <person name="Elisabetta G."/>
            <person name="Giulia F.S."/>
            <person name="Sara T."/>
            <person name="Anna F."/>
            <person name="Clotilde B."/>
            <person name="Roberto B."/>
            <person name="Veronica D.S."/>
            <person name="Fabio R."/>
            <person name="Monica P."/>
            <person name="Olivier J."/>
            <person name="Enrico T."/>
            <person name="Nicola S."/>
        </authorList>
    </citation>
    <scope>NUCLEOTIDE SEQUENCE [LARGE SCALE GENOMIC DNA]</scope>
    <source>
        <strain evidence="1 2">DSM 44153</strain>
    </source>
</reference>
<name>A0A1X2EFW1_9MYCO</name>
<keyword evidence="2" id="KW-1185">Reference proteome</keyword>
<gene>
    <name evidence="1" type="ORF">AWC30_16115</name>
</gene>
<dbReference type="Proteomes" id="UP000193090">
    <property type="component" value="Unassembled WGS sequence"/>
</dbReference>
<dbReference type="STRING" id="1798.AWC30_16115"/>
<evidence type="ECO:0000313" key="1">
    <source>
        <dbReference type="EMBL" id="ORX00177.1"/>
    </source>
</evidence>